<keyword evidence="1" id="KW-0472">Membrane</keyword>
<feature type="transmembrane region" description="Helical" evidence="1">
    <location>
        <begin position="97"/>
        <end position="119"/>
    </location>
</feature>
<reference evidence="2" key="1">
    <citation type="submission" date="2022-12" db="EMBL/GenBank/DDBJ databases">
        <title>Paraconexibacter alkalitolerans sp. nov. and Baekduia alba sp. nov., isolated from soil and emended description of the genera Paraconexibacter (Chun et al., 2020) and Baekduia (An et al., 2020).</title>
        <authorList>
            <person name="Vieira S."/>
            <person name="Huber K.J."/>
            <person name="Geppert A."/>
            <person name="Wolf J."/>
            <person name="Neumann-Schaal M."/>
            <person name="Muesken M."/>
            <person name="Overmann J."/>
        </authorList>
    </citation>
    <scope>NUCLEOTIDE SEQUENCE</scope>
    <source>
        <strain evidence="2">AEG42_29</strain>
    </source>
</reference>
<gene>
    <name evidence="2" type="ORF">DSM112329_02343</name>
</gene>
<dbReference type="AlphaFoldDB" id="A0AAU7AV42"/>
<sequence length="186" mass="19640">MRLRLGELLAGAGAVLLVILLSAEWARPEFRVRTTGGVDLSSPLQNANDTVAARFANQYAETGWSALGVVLVVCLLVSIIGAAALVVLTVVERDTPVLPVVVAVCTAAWSIIIAVVLLLRLTLFQPGLEIGWADRDVNILGPAWFGLLALVLIAAGSWLTLRDDRLASPLSVPPEVPVRPAPPVVT</sequence>
<feature type="transmembrane region" description="Helical" evidence="1">
    <location>
        <begin position="139"/>
        <end position="161"/>
    </location>
</feature>
<accession>A0AAU7AV42</accession>
<organism evidence="2">
    <name type="scientific">Paraconexibacter sp. AEG42_29</name>
    <dbReference type="NCBI Taxonomy" id="2997339"/>
    <lineage>
        <taxon>Bacteria</taxon>
        <taxon>Bacillati</taxon>
        <taxon>Actinomycetota</taxon>
        <taxon>Thermoleophilia</taxon>
        <taxon>Solirubrobacterales</taxon>
        <taxon>Paraconexibacteraceae</taxon>
        <taxon>Paraconexibacter</taxon>
    </lineage>
</organism>
<dbReference type="EMBL" id="CP114014">
    <property type="protein sequence ID" value="XAY05490.1"/>
    <property type="molecule type" value="Genomic_DNA"/>
</dbReference>
<keyword evidence="1" id="KW-0812">Transmembrane</keyword>
<dbReference type="KEGG" id="parq:DSM112329_02343"/>
<name>A0AAU7AV42_9ACTN</name>
<proteinExistence type="predicted"/>
<keyword evidence="1" id="KW-1133">Transmembrane helix</keyword>
<protein>
    <submittedName>
        <fullName evidence="2">Uncharacterized protein</fullName>
    </submittedName>
</protein>
<evidence type="ECO:0000256" key="1">
    <source>
        <dbReference type="SAM" id="Phobius"/>
    </source>
</evidence>
<feature type="transmembrane region" description="Helical" evidence="1">
    <location>
        <begin position="64"/>
        <end position="90"/>
    </location>
</feature>
<evidence type="ECO:0000313" key="2">
    <source>
        <dbReference type="EMBL" id="XAY05490.1"/>
    </source>
</evidence>